<dbReference type="OrthoDB" id="8732661at2"/>
<dbReference type="Gene3D" id="3.40.50.970">
    <property type="match status" value="1"/>
</dbReference>
<organism evidence="5 6">
    <name type="scientific">Lactonifactor longoviformis DSM 17459</name>
    <dbReference type="NCBI Taxonomy" id="1122155"/>
    <lineage>
        <taxon>Bacteria</taxon>
        <taxon>Bacillati</taxon>
        <taxon>Bacillota</taxon>
        <taxon>Clostridia</taxon>
        <taxon>Eubacteriales</taxon>
        <taxon>Clostridiaceae</taxon>
        <taxon>Lactonifactor</taxon>
    </lineage>
</organism>
<dbReference type="InterPro" id="IPR033248">
    <property type="entry name" value="Transketolase_C"/>
</dbReference>
<dbReference type="Pfam" id="PF02780">
    <property type="entry name" value="Transketolase_C"/>
    <property type="match status" value="1"/>
</dbReference>
<dbReference type="SMART" id="SM00861">
    <property type="entry name" value="Transket_pyr"/>
    <property type="match status" value="1"/>
</dbReference>
<dbReference type="FunFam" id="3.40.50.970:FF:000001">
    <property type="entry name" value="Pyruvate dehydrogenase E1 beta subunit"/>
    <property type="match status" value="1"/>
</dbReference>
<accession>A0A1M5CLX1</accession>
<keyword evidence="2" id="KW-0560">Oxidoreductase</keyword>
<keyword evidence="5" id="KW-0670">Pyruvate</keyword>
<sequence>MSIMSYSKALGAAMAEEMRRDDKVVCIGIDLQYYGGAFGVTQGLCEEFGEDRVVNMPIAEAGYTGLAVGAAATGLRPVVELQFGDWVTIASDQLVNQAANMRYMSGGALSVPMVMRLPCGGFGAAAAQHSHMFESWFAFVAGLKVMCPSTPEEAKGMLKTAIRENDPIIFLEHRQCYEMKGEVTEDPEFTVPIGKAAVKREGKDVTIVTYSYMVHFALEAAKILEQEGIDTEVVDLRTIKPMDTETVLNSVKKTHRVLCLQETWLTCGVAGEVAAVIADLAFDYLDAPVKRMGSPDCPAPFSPDLETYVLPSVNGIVQAVRELME</sequence>
<evidence type="ECO:0000313" key="6">
    <source>
        <dbReference type="Proteomes" id="UP000184245"/>
    </source>
</evidence>
<keyword evidence="6" id="KW-1185">Reference proteome</keyword>
<feature type="domain" description="Transketolase-like pyrimidine-binding" evidence="4">
    <location>
        <begin position="4"/>
        <end position="179"/>
    </location>
</feature>
<comment type="cofactor">
    <cofactor evidence="1">
        <name>thiamine diphosphate</name>
        <dbReference type="ChEBI" id="CHEBI:58937"/>
    </cofactor>
</comment>
<dbReference type="InterPro" id="IPR029061">
    <property type="entry name" value="THDP-binding"/>
</dbReference>
<dbReference type="Pfam" id="PF02779">
    <property type="entry name" value="Transket_pyr"/>
    <property type="match status" value="1"/>
</dbReference>
<proteinExistence type="predicted"/>
<dbReference type="STRING" id="1122155.SAMN02745158_04196"/>
<dbReference type="InterPro" id="IPR009014">
    <property type="entry name" value="Transketo_C/PFOR_II"/>
</dbReference>
<dbReference type="GO" id="GO:0016491">
    <property type="term" value="F:oxidoreductase activity"/>
    <property type="evidence" value="ECO:0007669"/>
    <property type="project" value="UniProtKB-KW"/>
</dbReference>
<dbReference type="CDD" id="cd07036">
    <property type="entry name" value="TPP_PYR_E1-PDHc-beta_like"/>
    <property type="match status" value="1"/>
</dbReference>
<dbReference type="InterPro" id="IPR005475">
    <property type="entry name" value="Transketolase-like_Pyr-bd"/>
</dbReference>
<evidence type="ECO:0000256" key="3">
    <source>
        <dbReference type="ARBA" id="ARBA00023052"/>
    </source>
</evidence>
<evidence type="ECO:0000259" key="4">
    <source>
        <dbReference type="SMART" id="SM00861"/>
    </source>
</evidence>
<evidence type="ECO:0000313" key="5">
    <source>
        <dbReference type="EMBL" id="SHF55432.1"/>
    </source>
</evidence>
<evidence type="ECO:0000256" key="2">
    <source>
        <dbReference type="ARBA" id="ARBA00023002"/>
    </source>
</evidence>
<reference evidence="5 6" key="1">
    <citation type="submission" date="2016-11" db="EMBL/GenBank/DDBJ databases">
        <authorList>
            <person name="Jaros S."/>
            <person name="Januszkiewicz K."/>
            <person name="Wedrychowicz H."/>
        </authorList>
    </citation>
    <scope>NUCLEOTIDE SEQUENCE [LARGE SCALE GENOMIC DNA]</scope>
    <source>
        <strain evidence="5 6">DSM 17459</strain>
    </source>
</reference>
<protein>
    <submittedName>
        <fullName evidence="5">Pyruvate dehydrogenase E1 component beta subunit</fullName>
    </submittedName>
</protein>
<dbReference type="AlphaFoldDB" id="A0A1M5CLX1"/>
<dbReference type="PANTHER" id="PTHR43257:SF2">
    <property type="entry name" value="PYRUVATE DEHYDROGENASE E1 COMPONENT SUBUNIT BETA"/>
    <property type="match status" value="1"/>
</dbReference>
<name>A0A1M5CLX1_9CLOT</name>
<gene>
    <name evidence="5" type="ORF">SAMN02745158_04196</name>
</gene>
<dbReference type="FunFam" id="3.40.50.920:FF:000001">
    <property type="entry name" value="Pyruvate dehydrogenase E1 beta subunit"/>
    <property type="match status" value="1"/>
</dbReference>
<dbReference type="NCBIfam" id="NF006667">
    <property type="entry name" value="PRK09212.1"/>
    <property type="match status" value="1"/>
</dbReference>
<dbReference type="PANTHER" id="PTHR43257">
    <property type="entry name" value="PYRUVATE DEHYDROGENASE E1 COMPONENT BETA SUBUNIT"/>
    <property type="match status" value="1"/>
</dbReference>
<dbReference type="EMBL" id="FQVI01000042">
    <property type="protein sequence ID" value="SHF55432.1"/>
    <property type="molecule type" value="Genomic_DNA"/>
</dbReference>
<dbReference type="SUPFAM" id="SSF52518">
    <property type="entry name" value="Thiamin diphosphate-binding fold (THDP-binding)"/>
    <property type="match status" value="1"/>
</dbReference>
<dbReference type="Gene3D" id="3.40.50.920">
    <property type="match status" value="1"/>
</dbReference>
<dbReference type="RefSeq" id="WP_072854717.1">
    <property type="nucleotide sequence ID" value="NZ_FQVI01000042.1"/>
</dbReference>
<dbReference type="SUPFAM" id="SSF52922">
    <property type="entry name" value="TK C-terminal domain-like"/>
    <property type="match status" value="1"/>
</dbReference>
<evidence type="ECO:0000256" key="1">
    <source>
        <dbReference type="ARBA" id="ARBA00001964"/>
    </source>
</evidence>
<keyword evidence="3" id="KW-0786">Thiamine pyrophosphate</keyword>
<dbReference type="Proteomes" id="UP000184245">
    <property type="component" value="Unassembled WGS sequence"/>
</dbReference>